<comment type="caution">
    <text evidence="2">The sequence shown here is derived from an EMBL/GenBank/DDBJ whole genome shotgun (WGS) entry which is preliminary data.</text>
</comment>
<dbReference type="AlphaFoldDB" id="A0A1F7IH44"/>
<dbReference type="InterPro" id="IPR019219">
    <property type="entry name" value="DUF2130"/>
</dbReference>
<sequence length="403" mass="47465">MNDQVKCPHCGKVFEMTQAIAHLVKKEKLQVEEERVKLRADAQKWREEQLIKFEKDSQKKNKELEEKMRQKVKEEMDLQIRDKSEEIGELRKQNKGLQDQLLELTKSIRQLRTENEIRRLEDEKKLQVKEDEIRKEEKKRADESNRMKLLEYEKKINDVSKVNEDLKRKLEQGSQQLQGEVLELELENILRKEFPYDEIKKVSTGVTGADVVQTVKNNYGKPCGIIIWESKRTKAWSDGWITKLKEDQRRVKAEIAVIISQVLPDGVKRFTQKDKVWIGDYESIYGLGLLLRNTLFDLSAVKSSVIGKQEKKEILWNYLTSTEFRQRLDAIYDSYNQAKVYLDKEKEFFRRKWAREDKNIQLMMESLLGVHGDLQAIIGKSLPEIKGFDMLPAGNKEKNDTLF</sequence>
<dbReference type="EMBL" id="MGAF01000006">
    <property type="protein sequence ID" value="OGK42653.1"/>
    <property type="molecule type" value="Genomic_DNA"/>
</dbReference>
<evidence type="ECO:0000313" key="3">
    <source>
        <dbReference type="Proteomes" id="UP000179270"/>
    </source>
</evidence>
<feature type="coiled-coil region" evidence="1">
    <location>
        <begin position="28"/>
        <end position="187"/>
    </location>
</feature>
<proteinExistence type="predicted"/>
<protein>
    <submittedName>
        <fullName evidence="2">Uncharacterized protein</fullName>
    </submittedName>
</protein>
<evidence type="ECO:0000313" key="2">
    <source>
        <dbReference type="EMBL" id="OGK42653.1"/>
    </source>
</evidence>
<name>A0A1F7IH44_9BACT</name>
<keyword evidence="1" id="KW-0175">Coiled coil</keyword>
<accession>A0A1F7IH44</accession>
<dbReference type="Proteomes" id="UP000179270">
    <property type="component" value="Unassembled WGS sequence"/>
</dbReference>
<dbReference type="STRING" id="1802055.A3A74_06490"/>
<dbReference type="Pfam" id="PF09903">
    <property type="entry name" value="DUF2130"/>
    <property type="match status" value="1"/>
</dbReference>
<reference evidence="2 3" key="1">
    <citation type="journal article" date="2016" name="Nat. Commun.">
        <title>Thousands of microbial genomes shed light on interconnected biogeochemical processes in an aquifer system.</title>
        <authorList>
            <person name="Anantharaman K."/>
            <person name="Brown C.T."/>
            <person name="Hug L.A."/>
            <person name="Sharon I."/>
            <person name="Castelle C.J."/>
            <person name="Probst A.J."/>
            <person name="Thomas B.C."/>
            <person name="Singh A."/>
            <person name="Wilkins M.J."/>
            <person name="Karaoz U."/>
            <person name="Brodie E.L."/>
            <person name="Williams K.H."/>
            <person name="Hubbard S.S."/>
            <person name="Banfield J.F."/>
        </authorList>
    </citation>
    <scope>NUCLEOTIDE SEQUENCE [LARGE SCALE GENOMIC DNA]</scope>
</reference>
<evidence type="ECO:0000256" key="1">
    <source>
        <dbReference type="SAM" id="Coils"/>
    </source>
</evidence>
<organism evidence="2 3">
    <name type="scientific">Candidatus Roizmanbacteria bacterium RIFCSPLOWO2_01_FULL_35_13</name>
    <dbReference type="NCBI Taxonomy" id="1802055"/>
    <lineage>
        <taxon>Bacteria</taxon>
        <taxon>Candidatus Roizmaniibacteriota</taxon>
    </lineage>
</organism>
<gene>
    <name evidence="2" type="ORF">A3A74_06490</name>
</gene>